<reference evidence="14" key="1">
    <citation type="submission" date="2020-12" db="EMBL/GenBank/DDBJ databases">
        <title>WGS assembly of Carya illinoinensis cv. Pawnee.</title>
        <authorList>
            <person name="Platts A."/>
            <person name="Shu S."/>
            <person name="Wright S."/>
            <person name="Barry K."/>
            <person name="Edger P."/>
            <person name="Pires J.C."/>
            <person name="Schmutz J."/>
        </authorList>
    </citation>
    <scope>NUCLEOTIDE SEQUENCE</scope>
    <source>
        <tissue evidence="14">Leaf</tissue>
    </source>
</reference>
<organism evidence="14 15">
    <name type="scientific">Carya illinoinensis</name>
    <name type="common">Pecan</name>
    <dbReference type="NCBI Taxonomy" id="32201"/>
    <lineage>
        <taxon>Eukaryota</taxon>
        <taxon>Viridiplantae</taxon>
        <taxon>Streptophyta</taxon>
        <taxon>Embryophyta</taxon>
        <taxon>Tracheophyta</taxon>
        <taxon>Spermatophyta</taxon>
        <taxon>Magnoliopsida</taxon>
        <taxon>eudicotyledons</taxon>
        <taxon>Gunneridae</taxon>
        <taxon>Pentapetalae</taxon>
        <taxon>rosids</taxon>
        <taxon>fabids</taxon>
        <taxon>Fagales</taxon>
        <taxon>Juglandaceae</taxon>
        <taxon>Carya</taxon>
    </lineage>
</organism>
<dbReference type="GO" id="GO:0005886">
    <property type="term" value="C:plasma membrane"/>
    <property type="evidence" value="ECO:0007669"/>
    <property type="project" value="UniProtKB-SubCell"/>
</dbReference>
<dbReference type="PROSITE" id="PS51485">
    <property type="entry name" value="PHYTOCYANIN"/>
    <property type="match status" value="1"/>
</dbReference>
<evidence type="ECO:0000313" key="14">
    <source>
        <dbReference type="EMBL" id="KAG6661505.1"/>
    </source>
</evidence>
<name>A0A8T1R413_CARIL</name>
<feature type="domain" description="Phytocyanin" evidence="13">
    <location>
        <begin position="27"/>
        <end position="128"/>
    </location>
</feature>
<evidence type="ECO:0000256" key="6">
    <source>
        <dbReference type="ARBA" id="ARBA00023157"/>
    </source>
</evidence>
<dbReference type="Proteomes" id="UP000811609">
    <property type="component" value="Chromosome 3"/>
</dbReference>
<evidence type="ECO:0000313" key="15">
    <source>
        <dbReference type="Proteomes" id="UP000811609"/>
    </source>
</evidence>
<evidence type="ECO:0000256" key="2">
    <source>
        <dbReference type="ARBA" id="ARBA00022475"/>
    </source>
</evidence>
<dbReference type="EMBL" id="CM031811">
    <property type="protein sequence ID" value="KAG6661505.1"/>
    <property type="molecule type" value="Genomic_DNA"/>
</dbReference>
<feature type="region of interest" description="Disordered" evidence="10">
    <location>
        <begin position="134"/>
        <end position="187"/>
    </location>
</feature>
<evidence type="ECO:0000256" key="7">
    <source>
        <dbReference type="ARBA" id="ARBA00023180"/>
    </source>
</evidence>
<gene>
    <name evidence="14" type="ORF">CIPAW_03G178500</name>
</gene>
<evidence type="ECO:0000256" key="1">
    <source>
        <dbReference type="ARBA" id="ARBA00004609"/>
    </source>
</evidence>
<keyword evidence="6" id="KW-1015">Disulfide bond</keyword>
<keyword evidence="2" id="KW-1003">Cell membrane</keyword>
<evidence type="ECO:0000259" key="13">
    <source>
        <dbReference type="PROSITE" id="PS51485"/>
    </source>
</evidence>
<dbReference type="GO" id="GO:0009055">
    <property type="term" value="F:electron transfer activity"/>
    <property type="evidence" value="ECO:0007669"/>
    <property type="project" value="InterPro"/>
</dbReference>
<dbReference type="InterPro" id="IPR003245">
    <property type="entry name" value="Phytocyanin_dom"/>
</dbReference>
<keyword evidence="11" id="KW-0812">Transmembrane</keyword>
<evidence type="ECO:0000256" key="8">
    <source>
        <dbReference type="ARBA" id="ARBA00023288"/>
    </source>
</evidence>
<dbReference type="AlphaFoldDB" id="A0A8T1R413"/>
<evidence type="ECO:0000256" key="10">
    <source>
        <dbReference type="SAM" id="MobiDB-lite"/>
    </source>
</evidence>
<keyword evidence="8" id="KW-0449">Lipoprotein</keyword>
<comment type="caution">
    <text evidence="14">The sequence shown here is derived from an EMBL/GenBank/DDBJ whole genome shotgun (WGS) entry which is preliminary data.</text>
</comment>
<dbReference type="PANTHER" id="PTHR33021">
    <property type="entry name" value="BLUE COPPER PROTEIN"/>
    <property type="match status" value="1"/>
</dbReference>
<feature type="signal peptide" evidence="12">
    <location>
        <begin position="1"/>
        <end position="26"/>
    </location>
</feature>
<evidence type="ECO:0000256" key="3">
    <source>
        <dbReference type="ARBA" id="ARBA00022622"/>
    </source>
</evidence>
<evidence type="ECO:0000256" key="12">
    <source>
        <dbReference type="SAM" id="SignalP"/>
    </source>
</evidence>
<dbReference type="Pfam" id="PF02298">
    <property type="entry name" value="Cu_bind_like"/>
    <property type="match status" value="1"/>
</dbReference>
<dbReference type="InterPro" id="IPR039391">
    <property type="entry name" value="Phytocyanin-like"/>
</dbReference>
<sequence length="218" mass="23714">MESIRTRFLIGFLFVMLLTFLSSSQAYTFFVGGKDGWVLNPPENYNHWAERNRFQVNDTLFFKYKKGSDSVLVVTKDRYHSCDNTNPIQSFTEGDSVFKFDRSGPFYFISGKGDHCQKGQKLVVVVLAVRNKTRHAPSPSPSPAADTPTLPPTAPTPEGESSHSGAPAPDQSPSDIRDAPAPLPSGKSGAVAGCRVFSVGLALVISIGVNVVLRSFVM</sequence>
<keyword evidence="15" id="KW-1185">Reference proteome</keyword>
<dbReference type="PANTHER" id="PTHR33021:SF556">
    <property type="entry name" value="EARLY NODULIN-LIKE PROTEIN 1"/>
    <property type="match status" value="1"/>
</dbReference>
<dbReference type="FunFam" id="2.60.40.420:FF:000010">
    <property type="entry name" value="Early nodulin-like protein 1"/>
    <property type="match status" value="1"/>
</dbReference>
<keyword evidence="3" id="KW-0336">GPI-anchor</keyword>
<keyword evidence="4 12" id="KW-0732">Signal</keyword>
<feature type="transmembrane region" description="Helical" evidence="11">
    <location>
        <begin position="196"/>
        <end position="217"/>
    </location>
</feature>
<feature type="chain" id="PRO_5035934031" description="Phytocyanin domain-containing protein" evidence="12">
    <location>
        <begin position="27"/>
        <end position="218"/>
    </location>
</feature>
<dbReference type="GO" id="GO:0098552">
    <property type="term" value="C:side of membrane"/>
    <property type="evidence" value="ECO:0007669"/>
    <property type="project" value="UniProtKB-KW"/>
</dbReference>
<protein>
    <recommendedName>
        <fullName evidence="13">Phytocyanin domain-containing protein</fullName>
    </recommendedName>
</protein>
<accession>A0A8T1R413</accession>
<dbReference type="InterPro" id="IPR041846">
    <property type="entry name" value="ENL_dom"/>
</dbReference>
<evidence type="ECO:0000256" key="9">
    <source>
        <dbReference type="ARBA" id="ARBA00035011"/>
    </source>
</evidence>
<evidence type="ECO:0000256" key="5">
    <source>
        <dbReference type="ARBA" id="ARBA00023136"/>
    </source>
</evidence>
<keyword evidence="7" id="KW-0325">Glycoprotein</keyword>
<keyword evidence="5 11" id="KW-0472">Membrane</keyword>
<evidence type="ECO:0000256" key="11">
    <source>
        <dbReference type="SAM" id="Phobius"/>
    </source>
</evidence>
<evidence type="ECO:0000256" key="4">
    <source>
        <dbReference type="ARBA" id="ARBA00022729"/>
    </source>
</evidence>
<comment type="subcellular location">
    <subcellularLocation>
        <location evidence="1">Cell membrane</location>
        <topology evidence="1">Lipid-anchor</topology>
        <topology evidence="1">GPI-anchor</topology>
    </subcellularLocation>
</comment>
<dbReference type="CDD" id="cd11019">
    <property type="entry name" value="OsENODL1_like"/>
    <property type="match status" value="1"/>
</dbReference>
<proteinExistence type="inferred from homology"/>
<comment type="similarity">
    <text evidence="9">Belongs to the early nodulin-like (ENODL) family.</text>
</comment>
<keyword evidence="11" id="KW-1133">Transmembrane helix</keyword>